<dbReference type="STRING" id="44577.ATY38_14910"/>
<name>A0A0S3AMK3_9PROT</name>
<feature type="compositionally biased region" description="Basic residues" evidence="3">
    <location>
        <begin position="102"/>
        <end position="117"/>
    </location>
</feature>
<dbReference type="KEGG" id="nur:ATY38_14910"/>
<proteinExistence type="predicted"/>
<protein>
    <submittedName>
        <fullName evidence="6">Putative RNA-binding protein, YhbY family</fullName>
    </submittedName>
    <submittedName>
        <fullName evidence="5">Putative YhbY family RNA-binding protein</fullName>
    </submittedName>
</protein>
<organism evidence="5 12">
    <name type="scientific">Nitrosomonas ureae</name>
    <dbReference type="NCBI Taxonomy" id="44577"/>
    <lineage>
        <taxon>Bacteria</taxon>
        <taxon>Pseudomonadati</taxon>
        <taxon>Pseudomonadota</taxon>
        <taxon>Betaproteobacteria</taxon>
        <taxon>Nitrosomonadales</taxon>
        <taxon>Nitrosomonadaceae</taxon>
        <taxon>Nitrosomonas</taxon>
    </lineage>
</organism>
<gene>
    <name evidence="5" type="ORF">C8R28_100737</name>
    <name evidence="6" type="ORF">SAMN05216406_10840</name>
    <name evidence="7" type="ORF">SAMN05421510_100761</name>
    <name evidence="8" type="ORF">SAMN06297164_2050</name>
</gene>
<evidence type="ECO:0000313" key="7">
    <source>
        <dbReference type="EMBL" id="SEP87329.1"/>
    </source>
</evidence>
<accession>A0A0S3AMK3</accession>
<evidence type="ECO:0000313" key="10">
    <source>
        <dbReference type="Proteomes" id="UP000182882"/>
    </source>
</evidence>
<evidence type="ECO:0000313" key="6">
    <source>
        <dbReference type="EMBL" id="SDT88957.1"/>
    </source>
</evidence>
<reference evidence="5 12" key="4">
    <citation type="submission" date="2018-04" db="EMBL/GenBank/DDBJ databases">
        <title>Active sludge and wastewater microbial communities from Klosterneuburg, Austria.</title>
        <authorList>
            <person name="Wagner M."/>
        </authorList>
    </citation>
    <scope>NUCLEOTIDE SEQUENCE [LARGE SCALE GENOMIC DNA]</scope>
    <source>
        <strain evidence="5 12">Nm4</strain>
    </source>
</reference>
<sequence length="117" mass="13494">MLTLTIAHRRELKAQAHALNPVVMIGKSGLSPSVIEELNRGLSSHELIKIRVLIDDRIARNELFEKICQLLNAAPVQHIGKIFIIYRPRPEEAEKQQERSSQKKTRTPFRTKRSFQN</sequence>
<dbReference type="GO" id="GO:0003723">
    <property type="term" value="F:RNA binding"/>
    <property type="evidence" value="ECO:0007669"/>
    <property type="project" value="UniProtKB-UniRule"/>
</dbReference>
<dbReference type="Proteomes" id="UP000182882">
    <property type="component" value="Unassembled WGS sequence"/>
</dbReference>
<dbReference type="RefSeq" id="WP_062559986.1">
    <property type="nucleotide sequence ID" value="NZ_CP013341.1"/>
</dbReference>
<dbReference type="InterPro" id="IPR051925">
    <property type="entry name" value="RNA-binding_domain"/>
</dbReference>
<dbReference type="Proteomes" id="UP000244110">
    <property type="component" value="Unassembled WGS sequence"/>
</dbReference>
<dbReference type="EMBL" id="FNLN01000008">
    <property type="protein sequence ID" value="SDT88957.1"/>
    <property type="molecule type" value="Genomic_DNA"/>
</dbReference>
<evidence type="ECO:0000256" key="2">
    <source>
        <dbReference type="PROSITE-ProRule" id="PRU00626"/>
    </source>
</evidence>
<dbReference type="Pfam" id="PF01985">
    <property type="entry name" value="CRS1_YhbY"/>
    <property type="match status" value="1"/>
</dbReference>
<dbReference type="PANTHER" id="PTHR40065">
    <property type="entry name" value="RNA-BINDING PROTEIN YHBY"/>
    <property type="match status" value="1"/>
</dbReference>
<dbReference type="AlphaFoldDB" id="A0A0S3AMK3"/>
<dbReference type="SUPFAM" id="SSF75471">
    <property type="entry name" value="YhbY-like"/>
    <property type="match status" value="1"/>
</dbReference>
<dbReference type="Proteomes" id="UP000219335">
    <property type="component" value="Unassembled WGS sequence"/>
</dbReference>
<keyword evidence="1 2" id="KW-0694">RNA-binding</keyword>
<dbReference type="PANTHER" id="PTHR40065:SF3">
    <property type="entry name" value="RNA-BINDING PROTEIN YHBY"/>
    <property type="match status" value="1"/>
</dbReference>
<dbReference type="Proteomes" id="UP000181998">
    <property type="component" value="Unassembled WGS sequence"/>
</dbReference>
<reference evidence="8 11" key="3">
    <citation type="submission" date="2017-09" db="EMBL/GenBank/DDBJ databases">
        <authorList>
            <person name="Ehlers B."/>
            <person name="Leendertz F.H."/>
        </authorList>
    </citation>
    <scope>NUCLEOTIDE SEQUENCE [LARGE SCALE GENOMIC DNA]</scope>
    <source>
        <strain evidence="8 11">Nm42</strain>
    </source>
</reference>
<feature type="region of interest" description="Disordered" evidence="3">
    <location>
        <begin position="91"/>
        <end position="117"/>
    </location>
</feature>
<dbReference type="EMBL" id="FOFX01000007">
    <property type="protein sequence ID" value="SEP87329.1"/>
    <property type="molecule type" value="Genomic_DNA"/>
</dbReference>
<dbReference type="InterPro" id="IPR035920">
    <property type="entry name" value="YhbY-like_sf"/>
</dbReference>
<evidence type="ECO:0000313" key="5">
    <source>
        <dbReference type="EMBL" id="PTQ86997.1"/>
    </source>
</evidence>
<evidence type="ECO:0000256" key="3">
    <source>
        <dbReference type="SAM" id="MobiDB-lite"/>
    </source>
</evidence>
<dbReference type="PROSITE" id="PS51295">
    <property type="entry name" value="CRM"/>
    <property type="match status" value="1"/>
</dbReference>
<keyword evidence="10" id="KW-1185">Reference proteome</keyword>
<dbReference type="Gene3D" id="3.30.110.60">
    <property type="entry name" value="YhbY-like"/>
    <property type="match status" value="1"/>
</dbReference>
<evidence type="ECO:0000313" key="8">
    <source>
        <dbReference type="EMBL" id="SOD19092.1"/>
    </source>
</evidence>
<dbReference type="EMBL" id="OCMU01000001">
    <property type="protein sequence ID" value="SOD19092.1"/>
    <property type="molecule type" value="Genomic_DNA"/>
</dbReference>
<feature type="compositionally biased region" description="Basic and acidic residues" evidence="3">
    <location>
        <begin position="91"/>
        <end position="101"/>
    </location>
</feature>
<dbReference type="EMBL" id="QAOL01000007">
    <property type="protein sequence ID" value="PTQ86997.1"/>
    <property type="molecule type" value="Genomic_DNA"/>
</dbReference>
<evidence type="ECO:0000313" key="12">
    <source>
        <dbReference type="Proteomes" id="UP000244110"/>
    </source>
</evidence>
<feature type="domain" description="CRM" evidence="4">
    <location>
        <begin position="2"/>
        <end position="98"/>
    </location>
</feature>
<evidence type="ECO:0000256" key="1">
    <source>
        <dbReference type="ARBA" id="ARBA00022884"/>
    </source>
</evidence>
<dbReference type="SMART" id="SM01103">
    <property type="entry name" value="CRS1_YhbY"/>
    <property type="match status" value="1"/>
</dbReference>
<evidence type="ECO:0000313" key="9">
    <source>
        <dbReference type="Proteomes" id="UP000181998"/>
    </source>
</evidence>
<dbReference type="OrthoDB" id="9797519at2"/>
<reference evidence="6 9" key="1">
    <citation type="submission" date="2016-10" db="EMBL/GenBank/DDBJ databases">
        <authorList>
            <person name="de Groot N.N."/>
        </authorList>
    </citation>
    <scope>NUCLEOTIDE SEQUENCE [LARGE SCALE GENOMIC DNA]</scope>
    <source>
        <strain evidence="6">Nm10</strain>
        <strain evidence="7 9">Nm9</strain>
    </source>
</reference>
<evidence type="ECO:0000259" key="4">
    <source>
        <dbReference type="PROSITE" id="PS51295"/>
    </source>
</evidence>
<dbReference type="InterPro" id="IPR001890">
    <property type="entry name" value="RNA-binding_CRM"/>
</dbReference>
<evidence type="ECO:0000313" key="11">
    <source>
        <dbReference type="Proteomes" id="UP000219335"/>
    </source>
</evidence>
<reference evidence="10" key="2">
    <citation type="submission" date="2016-10" db="EMBL/GenBank/DDBJ databases">
        <authorList>
            <person name="Varghese N."/>
            <person name="Submissions S."/>
        </authorList>
    </citation>
    <scope>NUCLEOTIDE SEQUENCE [LARGE SCALE GENOMIC DNA]</scope>
    <source>
        <strain evidence="10">Nm10</strain>
    </source>
</reference>